<dbReference type="Gene3D" id="3.40.50.2300">
    <property type="match status" value="1"/>
</dbReference>
<proteinExistence type="predicted"/>
<accession>A0A1C4V7T8</accession>
<organism evidence="1 2">
    <name type="scientific">Micromonospora carbonacea</name>
    <dbReference type="NCBI Taxonomy" id="47853"/>
    <lineage>
        <taxon>Bacteria</taxon>
        <taxon>Bacillati</taxon>
        <taxon>Actinomycetota</taxon>
        <taxon>Actinomycetes</taxon>
        <taxon>Micromonosporales</taxon>
        <taxon>Micromonosporaceae</taxon>
        <taxon>Micromonospora</taxon>
    </lineage>
</organism>
<dbReference type="RefSeq" id="WP_074472949.1">
    <property type="nucleotide sequence ID" value="NZ_JBIRZV010000006.1"/>
</dbReference>
<protein>
    <recommendedName>
        <fullName evidence="3">BMP family ABC transporter substrate-binding protein</fullName>
    </recommendedName>
</protein>
<gene>
    <name evidence="1" type="ORF">GA0070563_10287</name>
</gene>
<evidence type="ECO:0000313" key="1">
    <source>
        <dbReference type="EMBL" id="SCE79859.1"/>
    </source>
</evidence>
<reference evidence="2" key="1">
    <citation type="submission" date="2016-06" db="EMBL/GenBank/DDBJ databases">
        <authorList>
            <person name="Varghese N."/>
            <person name="Submissions Spin"/>
        </authorList>
    </citation>
    <scope>NUCLEOTIDE SEQUENCE [LARGE SCALE GENOMIC DNA]</scope>
    <source>
        <strain evidence="2">DSM 43168</strain>
    </source>
</reference>
<evidence type="ECO:0000313" key="2">
    <source>
        <dbReference type="Proteomes" id="UP000183585"/>
    </source>
</evidence>
<dbReference type="AlphaFoldDB" id="A0A1C4V7T8"/>
<name>A0A1C4V7T8_9ACTN</name>
<keyword evidence="2" id="KW-1185">Reference proteome</keyword>
<sequence length="170" mass="17800">MSWLRRPVVLASLLAVVGLTVVGVWVLVARDRPVPEPRERRYEAFAACLLTDDRGLVGEQAKAAWAGMQSVSAAHSIKVQYLAVEGPQTSANALAYFNTLALEGCGVVVAVGEAPVAAVEQGRGRFPKPRYVTVGSEVEGARVVSAASVDGVRAGVEAAVGEVWAATSTR</sequence>
<evidence type="ECO:0008006" key="3">
    <source>
        <dbReference type="Google" id="ProtNLM"/>
    </source>
</evidence>
<dbReference type="Proteomes" id="UP000183585">
    <property type="component" value="Unassembled WGS sequence"/>
</dbReference>
<dbReference type="EMBL" id="FMCT01000002">
    <property type="protein sequence ID" value="SCE79859.1"/>
    <property type="molecule type" value="Genomic_DNA"/>
</dbReference>